<dbReference type="Proteomes" id="UP001589575">
    <property type="component" value="Unassembled WGS sequence"/>
</dbReference>
<evidence type="ECO:0000313" key="2">
    <source>
        <dbReference type="EMBL" id="MFB9073142.1"/>
    </source>
</evidence>
<feature type="compositionally biased region" description="Basic and acidic residues" evidence="1">
    <location>
        <begin position="35"/>
        <end position="45"/>
    </location>
</feature>
<accession>A0ABV5G2I6</accession>
<evidence type="ECO:0000256" key="1">
    <source>
        <dbReference type="SAM" id="MobiDB-lite"/>
    </source>
</evidence>
<organism evidence="2 3">
    <name type="scientific">Citricoccus parietis</name>
    <dbReference type="NCBI Taxonomy" id="592307"/>
    <lineage>
        <taxon>Bacteria</taxon>
        <taxon>Bacillati</taxon>
        <taxon>Actinomycetota</taxon>
        <taxon>Actinomycetes</taxon>
        <taxon>Micrococcales</taxon>
        <taxon>Micrococcaceae</taxon>
        <taxon>Citricoccus</taxon>
    </lineage>
</organism>
<evidence type="ECO:0000313" key="3">
    <source>
        <dbReference type="Proteomes" id="UP001589575"/>
    </source>
</evidence>
<comment type="caution">
    <text evidence="2">The sequence shown here is derived from an EMBL/GenBank/DDBJ whole genome shotgun (WGS) entry which is preliminary data.</text>
</comment>
<proteinExistence type="predicted"/>
<reference evidence="2 3" key="1">
    <citation type="submission" date="2024-09" db="EMBL/GenBank/DDBJ databases">
        <authorList>
            <person name="Sun Q."/>
            <person name="Mori K."/>
        </authorList>
    </citation>
    <scope>NUCLEOTIDE SEQUENCE [LARGE SCALE GENOMIC DNA]</scope>
    <source>
        <strain evidence="2 3">CCM 7609</strain>
    </source>
</reference>
<name>A0ABV5G2I6_9MICC</name>
<feature type="region of interest" description="Disordered" evidence="1">
    <location>
        <begin position="32"/>
        <end position="64"/>
    </location>
</feature>
<keyword evidence="3" id="KW-1185">Reference proteome</keyword>
<gene>
    <name evidence="2" type="ORF">ACFFX0_18820</name>
</gene>
<dbReference type="EMBL" id="JBHMFI010000001">
    <property type="protein sequence ID" value="MFB9073142.1"/>
    <property type="molecule type" value="Genomic_DNA"/>
</dbReference>
<sequence length="64" mass="6537">MCTVPRAAPAPAVGAGVFSVIVRLLEIVRKSGPPAERRPAAEGDRTGVVGGGLMGQGLRSGRWP</sequence>
<protein>
    <submittedName>
        <fullName evidence="2">Uncharacterized protein</fullName>
    </submittedName>
</protein>